<keyword evidence="4" id="KW-1185">Reference proteome</keyword>
<dbReference type="PANTHER" id="PTHR36924">
    <property type="entry name" value="ANTITOXIN HIGA-1"/>
    <property type="match status" value="1"/>
</dbReference>
<reference evidence="3 4" key="1">
    <citation type="submission" date="2018-04" db="EMBL/GenBank/DDBJ databases">
        <title>Bacteriophage ZCKP1: a potential treatment for Klebsiella pneumoniae isolated from Egyptian diabetic foot patients.</title>
        <authorList>
            <person name="Taha O.A."/>
            <person name="Connerton P.L."/>
            <person name="Connerton I.F."/>
            <person name="El-Shibiny A."/>
        </authorList>
    </citation>
    <scope>NUCLEOTIDE SEQUENCE [LARGE SCALE GENOMIC DNA]</scope>
</reference>
<dbReference type="EMBL" id="MH252123">
    <property type="protein sequence ID" value="AWY08097.1"/>
    <property type="molecule type" value="Genomic_DNA"/>
</dbReference>
<dbReference type="PROSITE" id="PS50943">
    <property type="entry name" value="HTH_CROC1"/>
    <property type="match status" value="1"/>
</dbReference>
<proteinExistence type="predicted"/>
<dbReference type="Pfam" id="PF01381">
    <property type="entry name" value="HTH_3"/>
    <property type="match status" value="1"/>
</dbReference>
<protein>
    <submittedName>
        <fullName evidence="3">Putative XRE family plasmid maintenance system antidote protein</fullName>
    </submittedName>
</protein>
<name>A0A2Z4QDA6_9CAUD</name>
<organism evidence="3 4">
    <name type="scientific">Klebsiella phage ZCKP1</name>
    <dbReference type="NCBI Taxonomy" id="2201417"/>
    <lineage>
        <taxon>Viruses</taxon>
        <taxon>Duplodnaviria</taxon>
        <taxon>Heunggongvirae</taxon>
        <taxon>Uroviricota</taxon>
        <taxon>Caudoviricetes</taxon>
        <taxon>Stephanstirmvirinae</taxon>
        <taxon>Phapecoctavirus</taxon>
        <taxon>Phapecoctavirus ZCKP1</taxon>
        <taxon>Klebsiella virus ZCKP1</taxon>
    </lineage>
</organism>
<sequence length="113" mass="13033">MVTLHKPMHPGEFIREVYLEPLELQIGTFAEKLGVDTSTVSRLVNQKADLSYEMALRLSKALGRSADSWMKMQIAYGLYRAQDKVNLEEVEVVYCPRNLDAPEKQVHEFYENI</sequence>
<dbReference type="Proteomes" id="UP000250540">
    <property type="component" value="Segment"/>
</dbReference>
<evidence type="ECO:0000256" key="1">
    <source>
        <dbReference type="ARBA" id="ARBA00023125"/>
    </source>
</evidence>
<dbReference type="SMART" id="SM00530">
    <property type="entry name" value="HTH_XRE"/>
    <property type="match status" value="1"/>
</dbReference>
<evidence type="ECO:0000313" key="4">
    <source>
        <dbReference type="Proteomes" id="UP000250540"/>
    </source>
</evidence>
<dbReference type="GO" id="GO:0003677">
    <property type="term" value="F:DNA binding"/>
    <property type="evidence" value="ECO:0007669"/>
    <property type="project" value="UniProtKB-KW"/>
</dbReference>
<accession>A0A2Z4QDA6</accession>
<dbReference type="PANTHER" id="PTHR36924:SF1">
    <property type="entry name" value="ANTITOXIN HIGA-1"/>
    <property type="match status" value="1"/>
</dbReference>
<dbReference type="KEGG" id="vg:54993938"/>
<dbReference type="NCBIfam" id="TIGR02607">
    <property type="entry name" value="antidote_HigA"/>
    <property type="match status" value="1"/>
</dbReference>
<dbReference type="RefSeq" id="YP_009803375.1">
    <property type="nucleotide sequence ID" value="NC_047994.1"/>
</dbReference>
<dbReference type="InterPro" id="IPR010982">
    <property type="entry name" value="Lambda_DNA-bd_dom_sf"/>
</dbReference>
<dbReference type="Gene3D" id="1.10.260.40">
    <property type="entry name" value="lambda repressor-like DNA-binding domains"/>
    <property type="match status" value="1"/>
</dbReference>
<dbReference type="SUPFAM" id="SSF47413">
    <property type="entry name" value="lambda repressor-like DNA-binding domains"/>
    <property type="match status" value="1"/>
</dbReference>
<keyword evidence="1" id="KW-0238">DNA-binding</keyword>
<feature type="domain" description="HTH cro/C1-type" evidence="2">
    <location>
        <begin position="29"/>
        <end position="69"/>
    </location>
</feature>
<evidence type="ECO:0000313" key="3">
    <source>
        <dbReference type="EMBL" id="AWY08097.1"/>
    </source>
</evidence>
<dbReference type="InterPro" id="IPR013430">
    <property type="entry name" value="Toxin_antidote_HigA"/>
</dbReference>
<evidence type="ECO:0000259" key="2">
    <source>
        <dbReference type="PROSITE" id="PS50943"/>
    </source>
</evidence>
<dbReference type="GeneID" id="54993938"/>
<dbReference type="CDD" id="cd00093">
    <property type="entry name" value="HTH_XRE"/>
    <property type="match status" value="1"/>
</dbReference>
<dbReference type="InterPro" id="IPR001387">
    <property type="entry name" value="Cro/C1-type_HTH"/>
</dbReference>